<protein>
    <submittedName>
        <fullName evidence="1">Uncharacterized protein</fullName>
    </submittedName>
</protein>
<name>A0A4Y2PQN8_ARAVE</name>
<sequence>MTLTFLPSLEHLAAVRVALIIYNDDIIHLFDEWLMVHKVDRNTAFNMRTKQERWMQEVEEKARNILSELLPKPVINQIAYIFQPLVDEIYFWVRDHIVIVKHIEKSHNANTLHWTSEGTIDRAKMAKQLIRNENIEKRVRFAMACIYFRENDVLNLWQSMTAVERQGIFQTESNIAVLFWMRWLRENGASPWTQCVKKYLDSDFNKTMIIYDTEHKIGRVRLSSFFNELNTFCKKYFFLCYWPDYVHFDDIRLCYRLVDEDIRAEIFHSHSKTGDVLSCYLDWPLQTLFLDTINKMKSYLKSHCFRHYLHYIIYYKLLRGKQDFDYLQLLRDLWDRIPDEDKEKIRKKSCFIFLYAAMSYDEKTYPLPIEEFLMKCYNFVADVEAKS</sequence>
<accession>A0A4Y2PQN8</accession>
<gene>
    <name evidence="1" type="ORF">AVEN_269009_1</name>
</gene>
<dbReference type="EMBL" id="BGPR01011900">
    <property type="protein sequence ID" value="GBN53511.1"/>
    <property type="molecule type" value="Genomic_DNA"/>
</dbReference>
<comment type="caution">
    <text evidence="1">The sequence shown here is derived from an EMBL/GenBank/DDBJ whole genome shotgun (WGS) entry which is preliminary data.</text>
</comment>
<organism evidence="1 2">
    <name type="scientific">Araneus ventricosus</name>
    <name type="common">Orbweaver spider</name>
    <name type="synonym">Epeira ventricosa</name>
    <dbReference type="NCBI Taxonomy" id="182803"/>
    <lineage>
        <taxon>Eukaryota</taxon>
        <taxon>Metazoa</taxon>
        <taxon>Ecdysozoa</taxon>
        <taxon>Arthropoda</taxon>
        <taxon>Chelicerata</taxon>
        <taxon>Arachnida</taxon>
        <taxon>Araneae</taxon>
        <taxon>Araneomorphae</taxon>
        <taxon>Entelegynae</taxon>
        <taxon>Araneoidea</taxon>
        <taxon>Araneidae</taxon>
        <taxon>Araneus</taxon>
    </lineage>
</organism>
<evidence type="ECO:0000313" key="1">
    <source>
        <dbReference type="EMBL" id="GBN53511.1"/>
    </source>
</evidence>
<reference evidence="1 2" key="1">
    <citation type="journal article" date="2019" name="Sci. Rep.">
        <title>Orb-weaving spider Araneus ventricosus genome elucidates the spidroin gene catalogue.</title>
        <authorList>
            <person name="Kono N."/>
            <person name="Nakamura H."/>
            <person name="Ohtoshi R."/>
            <person name="Moran D.A.P."/>
            <person name="Shinohara A."/>
            <person name="Yoshida Y."/>
            <person name="Fujiwara M."/>
            <person name="Mori M."/>
            <person name="Tomita M."/>
            <person name="Arakawa K."/>
        </authorList>
    </citation>
    <scope>NUCLEOTIDE SEQUENCE [LARGE SCALE GENOMIC DNA]</scope>
</reference>
<evidence type="ECO:0000313" key="2">
    <source>
        <dbReference type="Proteomes" id="UP000499080"/>
    </source>
</evidence>
<dbReference type="AlphaFoldDB" id="A0A4Y2PQN8"/>
<dbReference type="Proteomes" id="UP000499080">
    <property type="component" value="Unassembled WGS sequence"/>
</dbReference>
<keyword evidence="2" id="KW-1185">Reference proteome</keyword>
<proteinExistence type="predicted"/>
<dbReference type="OrthoDB" id="8379823at2759"/>